<evidence type="ECO:0000313" key="3">
    <source>
        <dbReference type="EMBL" id="TDR38100.1"/>
    </source>
</evidence>
<accession>A0A011UUG0</accession>
<reference evidence="3 5" key="2">
    <citation type="submission" date="2019-03" db="EMBL/GenBank/DDBJ databases">
        <title>Genomic Encyclopedia of Type Strains, Phase IV (KMG-IV): sequencing the most valuable type-strain genomes for metagenomic binning, comparative biology and taxonomic classification.</title>
        <authorList>
            <person name="Goeker M."/>
        </authorList>
    </citation>
    <scope>NUCLEOTIDE SEQUENCE [LARGE SCALE GENOMIC DNA]</scope>
    <source>
        <strain evidence="3 5">DSM 11603</strain>
    </source>
</reference>
<evidence type="ECO:0000313" key="5">
    <source>
        <dbReference type="Proteomes" id="UP000294958"/>
    </source>
</evidence>
<dbReference type="EMBL" id="JENY01000004">
    <property type="protein sequence ID" value="EXL09871.1"/>
    <property type="molecule type" value="Genomic_DNA"/>
</dbReference>
<keyword evidence="5" id="KW-1185">Reference proteome</keyword>
<name>A0A011UUG0_9HYPH</name>
<dbReference type="Proteomes" id="UP000294958">
    <property type="component" value="Unassembled WGS sequence"/>
</dbReference>
<feature type="signal peptide" evidence="1">
    <location>
        <begin position="1"/>
        <end position="19"/>
    </location>
</feature>
<dbReference type="EMBL" id="SNZF01000001">
    <property type="protein sequence ID" value="TDR38100.1"/>
    <property type="molecule type" value="Genomic_DNA"/>
</dbReference>
<dbReference type="InterPro" id="IPR032609">
    <property type="entry name" value="DUF4893"/>
</dbReference>
<reference evidence="2 4" key="1">
    <citation type="submission" date="2014-02" db="EMBL/GenBank/DDBJ databases">
        <title>Aquamicrobium defluvii Genome sequencing.</title>
        <authorList>
            <person name="Wang X."/>
        </authorList>
    </citation>
    <scope>NUCLEOTIDE SEQUENCE [LARGE SCALE GENOMIC DNA]</scope>
    <source>
        <strain evidence="2 4">W13Z1</strain>
    </source>
</reference>
<dbReference type="AlphaFoldDB" id="A0A011UUG0"/>
<evidence type="ECO:0000313" key="2">
    <source>
        <dbReference type="EMBL" id="EXL09871.1"/>
    </source>
</evidence>
<dbReference type="PATRIC" id="fig|69279.3.peg.833"/>
<comment type="caution">
    <text evidence="2">The sequence shown here is derived from an EMBL/GenBank/DDBJ whole genome shotgun (WGS) entry which is preliminary data.</text>
</comment>
<dbReference type="STRING" id="69279.BG36_18055"/>
<dbReference type="eggNOG" id="ENOG5032X9B">
    <property type="taxonomic scope" value="Bacteria"/>
</dbReference>
<evidence type="ECO:0000256" key="1">
    <source>
        <dbReference type="SAM" id="SignalP"/>
    </source>
</evidence>
<dbReference type="HOGENOM" id="CLU_097824_0_0_5"/>
<organism evidence="2 4">
    <name type="scientific">Aquamicrobium defluvii</name>
    <dbReference type="NCBI Taxonomy" id="69279"/>
    <lineage>
        <taxon>Bacteria</taxon>
        <taxon>Pseudomonadati</taxon>
        <taxon>Pseudomonadota</taxon>
        <taxon>Alphaproteobacteria</taxon>
        <taxon>Hyphomicrobiales</taxon>
        <taxon>Phyllobacteriaceae</taxon>
        <taxon>Aquamicrobium</taxon>
    </lineage>
</organism>
<protein>
    <submittedName>
        <fullName evidence="3">Uncharacterized protein DUF4893</fullName>
    </submittedName>
</protein>
<gene>
    <name evidence="2" type="ORF">BG36_18055</name>
    <name evidence="3" type="ORF">DES43_101168</name>
</gene>
<dbReference type="OrthoDB" id="9153930at2"/>
<keyword evidence="1" id="KW-0732">Signal</keyword>
<evidence type="ECO:0000313" key="4">
    <source>
        <dbReference type="Proteomes" id="UP000019849"/>
    </source>
</evidence>
<dbReference type="Pfam" id="PF16233">
    <property type="entry name" value="DUF4893"/>
    <property type="match status" value="1"/>
</dbReference>
<proteinExistence type="predicted"/>
<dbReference type="RefSeq" id="WP_133674766.1">
    <property type="nucleotide sequence ID" value="NZ_KK073879.1"/>
</dbReference>
<dbReference type="Proteomes" id="UP000019849">
    <property type="component" value="Unassembled WGS sequence"/>
</dbReference>
<sequence length="189" mass="21034">MKLAIIMFASLLAAAPALADGEVQKLITPADAARLESYESTRRSALDEAHGGNPEDVAVLEQILARPAIAFSDTDLTGDWRCRTIKAGGIGTLVIYDWFRCKVTDDGSGWLLDKTSGSQRTRGRLYDDGDKRAIYLGSLRYNDDPASDYAADPEMDQVGYAFRTGTDEWRIEFPRPQRESLLDILELRR</sequence>
<feature type="chain" id="PRO_5044537355" evidence="1">
    <location>
        <begin position="20"/>
        <end position="189"/>
    </location>
</feature>